<organism evidence="2">
    <name type="scientific">Haemonchus placei</name>
    <name type="common">Barber's pole worm</name>
    <dbReference type="NCBI Taxonomy" id="6290"/>
    <lineage>
        <taxon>Eukaryota</taxon>
        <taxon>Metazoa</taxon>
        <taxon>Ecdysozoa</taxon>
        <taxon>Nematoda</taxon>
        <taxon>Chromadorea</taxon>
        <taxon>Rhabditida</taxon>
        <taxon>Rhabditina</taxon>
        <taxon>Rhabditomorpha</taxon>
        <taxon>Strongyloidea</taxon>
        <taxon>Trichostrongylidae</taxon>
        <taxon>Haemonchus</taxon>
    </lineage>
</organism>
<dbReference type="WBParaSite" id="HPLM_0000256401-mRNA-1">
    <property type="protein sequence ID" value="HPLM_0000256401-mRNA-1"/>
    <property type="gene ID" value="HPLM_0000256401"/>
</dbReference>
<reference evidence="2" key="1">
    <citation type="submission" date="2017-02" db="UniProtKB">
        <authorList>
            <consortium name="WormBaseParasite"/>
        </authorList>
    </citation>
    <scope>IDENTIFICATION</scope>
</reference>
<accession>A0A0N4VZ43</accession>
<feature type="compositionally biased region" description="Pro residues" evidence="1">
    <location>
        <begin position="1"/>
        <end position="21"/>
    </location>
</feature>
<evidence type="ECO:0000313" key="2">
    <source>
        <dbReference type="WBParaSite" id="HPLM_0000256401-mRNA-1"/>
    </source>
</evidence>
<proteinExistence type="predicted"/>
<dbReference type="AlphaFoldDB" id="A0A0N4VZ43"/>
<feature type="region of interest" description="Disordered" evidence="1">
    <location>
        <begin position="1"/>
        <end position="23"/>
    </location>
</feature>
<protein>
    <submittedName>
        <fullName evidence="2">Energy transducer TonB</fullName>
    </submittedName>
</protein>
<name>A0A0N4VZ43_HAEPC</name>
<evidence type="ECO:0000256" key="1">
    <source>
        <dbReference type="SAM" id="MobiDB-lite"/>
    </source>
</evidence>
<sequence>LPRPLLVPPPPRGVAPVLPPRPRPRDAAGAGFAFALDLEPGL</sequence>